<keyword evidence="1" id="KW-0812">Transmembrane</keyword>
<feature type="chain" id="PRO_5026843824" evidence="2">
    <location>
        <begin position="19"/>
        <end position="266"/>
    </location>
</feature>
<dbReference type="InParanoid" id="A0A6J2XX61"/>
<sequence>MFAKFTVVLCLAVSATLARSTGSPDQNSIDDNVAPRSEDSYSYMNDLRYVYKVYQQCAGQDMFPCLKLKLVTALGRVSRSINVELIDGVTFVKDPQAPETTEQPKTEAEIEANLPRSLSEKDDALSNLIFQKVGSFLESHSLQVKLPSSSDIARSFSGEEGRGKKNKKGSSMMLLPLILGGTLVPLALGALALLAGKALIVSKLALVLAGIIGLKKLLSGGHGHQESGHVEVVSSGHGGGWGRSYDKEEAARLAYQAYDPEAKKER</sequence>
<proteinExistence type="predicted"/>
<dbReference type="Proteomes" id="UP000504635">
    <property type="component" value="Unplaced"/>
</dbReference>
<dbReference type="RefSeq" id="XP_030755350.1">
    <property type="nucleotide sequence ID" value="XM_030899490.1"/>
</dbReference>
<keyword evidence="1" id="KW-0472">Membrane</keyword>
<evidence type="ECO:0000313" key="3">
    <source>
        <dbReference type="Proteomes" id="UP000504635"/>
    </source>
</evidence>
<dbReference type="KEGG" id="soy:115881820"/>
<keyword evidence="2" id="KW-0732">Signal</keyword>
<keyword evidence="3" id="KW-1185">Reference proteome</keyword>
<protein>
    <submittedName>
        <fullName evidence="4">Uncharacterized protein LOC115881820</fullName>
    </submittedName>
</protein>
<feature type="transmembrane region" description="Helical" evidence="1">
    <location>
        <begin position="172"/>
        <end position="194"/>
    </location>
</feature>
<dbReference type="InterPro" id="IPR012464">
    <property type="entry name" value="DUF1676"/>
</dbReference>
<evidence type="ECO:0000256" key="1">
    <source>
        <dbReference type="SAM" id="Phobius"/>
    </source>
</evidence>
<feature type="signal peptide" evidence="2">
    <location>
        <begin position="1"/>
        <end position="18"/>
    </location>
</feature>
<accession>A0A6J2XX61</accession>
<dbReference type="AlphaFoldDB" id="A0A6J2XX61"/>
<dbReference type="GO" id="GO:0016020">
    <property type="term" value="C:membrane"/>
    <property type="evidence" value="ECO:0007669"/>
    <property type="project" value="TreeGrafter"/>
</dbReference>
<dbReference type="PANTHER" id="PTHR21879:SF14">
    <property type="entry name" value="OSIRIS 8"/>
    <property type="match status" value="1"/>
</dbReference>
<dbReference type="PANTHER" id="PTHR21879">
    <property type="entry name" value="FI03362P-RELATED-RELATED"/>
    <property type="match status" value="1"/>
</dbReference>
<dbReference type="OrthoDB" id="6620280at2759"/>
<organism evidence="3 4">
    <name type="scientific">Sitophilus oryzae</name>
    <name type="common">Rice weevil</name>
    <name type="synonym">Curculio oryzae</name>
    <dbReference type="NCBI Taxonomy" id="7048"/>
    <lineage>
        <taxon>Eukaryota</taxon>
        <taxon>Metazoa</taxon>
        <taxon>Ecdysozoa</taxon>
        <taxon>Arthropoda</taxon>
        <taxon>Hexapoda</taxon>
        <taxon>Insecta</taxon>
        <taxon>Pterygota</taxon>
        <taxon>Neoptera</taxon>
        <taxon>Endopterygota</taxon>
        <taxon>Coleoptera</taxon>
        <taxon>Polyphaga</taxon>
        <taxon>Cucujiformia</taxon>
        <taxon>Curculionidae</taxon>
        <taxon>Dryophthorinae</taxon>
        <taxon>Sitophilus</taxon>
    </lineage>
</organism>
<dbReference type="FunCoup" id="A0A6J2XX61">
    <property type="interactions" value="26"/>
</dbReference>
<name>A0A6J2XX61_SITOR</name>
<dbReference type="GeneID" id="115881820"/>
<keyword evidence="1" id="KW-1133">Transmembrane helix</keyword>
<evidence type="ECO:0000256" key="2">
    <source>
        <dbReference type="SAM" id="SignalP"/>
    </source>
</evidence>
<reference evidence="4" key="1">
    <citation type="submission" date="2025-08" db="UniProtKB">
        <authorList>
            <consortium name="RefSeq"/>
        </authorList>
    </citation>
    <scope>IDENTIFICATION</scope>
    <source>
        <tissue evidence="4">Gonads</tissue>
    </source>
</reference>
<dbReference type="Pfam" id="PF07898">
    <property type="entry name" value="DUF1676"/>
    <property type="match status" value="1"/>
</dbReference>
<evidence type="ECO:0000313" key="4">
    <source>
        <dbReference type="RefSeq" id="XP_030755350.1"/>
    </source>
</evidence>
<gene>
    <name evidence="4" type="primary">LOC115881820</name>
</gene>